<dbReference type="EMBL" id="JAAITQ010000007">
    <property type="protein sequence ID" value="NSE15844.1"/>
    <property type="molecule type" value="Genomic_DNA"/>
</dbReference>
<accession>A0ABX2GCW6</accession>
<organism evidence="2 3">
    <name type="scientific">Fusicatenibacter saccharivorans</name>
    <dbReference type="NCBI Taxonomy" id="1150298"/>
    <lineage>
        <taxon>Bacteria</taxon>
        <taxon>Bacillati</taxon>
        <taxon>Bacillota</taxon>
        <taxon>Clostridia</taxon>
        <taxon>Lachnospirales</taxon>
        <taxon>Lachnospiraceae</taxon>
        <taxon>Fusicatenibacter</taxon>
    </lineage>
</organism>
<proteinExistence type="predicted"/>
<gene>
    <name evidence="2" type="ORF">G5B05_05360</name>
</gene>
<name>A0ABX2GCW6_9FIRM</name>
<protein>
    <submittedName>
        <fullName evidence="2">Uncharacterized protein</fullName>
    </submittedName>
</protein>
<reference evidence="2 3" key="1">
    <citation type="journal article" date="2020" name="Cell Host Microbe">
        <title>Functional and Genomic Variation between Human-Derived Isolates of Lachnospiraceae Reveals Inter- and Intra-Species Diversity.</title>
        <authorList>
            <person name="Sorbara M.T."/>
            <person name="Littmann E.R."/>
            <person name="Fontana E."/>
            <person name="Moody T.U."/>
            <person name="Kohout C.E."/>
            <person name="Gjonbalaj M."/>
            <person name="Eaton V."/>
            <person name="Seok R."/>
            <person name="Leiner I.M."/>
            <person name="Pamer E.G."/>
        </authorList>
    </citation>
    <scope>NUCLEOTIDE SEQUENCE [LARGE SCALE GENOMIC DNA]</scope>
    <source>
        <strain evidence="2 3">MSK.14.54</strain>
    </source>
</reference>
<evidence type="ECO:0000313" key="3">
    <source>
        <dbReference type="Proteomes" id="UP000768180"/>
    </source>
</evidence>
<keyword evidence="3" id="KW-1185">Reference proteome</keyword>
<evidence type="ECO:0000256" key="1">
    <source>
        <dbReference type="SAM" id="Coils"/>
    </source>
</evidence>
<dbReference type="RefSeq" id="WP_147399556.1">
    <property type="nucleotide sequence ID" value="NZ_DAWEMV010000022.1"/>
</dbReference>
<dbReference type="Proteomes" id="UP000768180">
    <property type="component" value="Unassembled WGS sequence"/>
</dbReference>
<feature type="coiled-coil region" evidence="1">
    <location>
        <begin position="9"/>
        <end position="50"/>
    </location>
</feature>
<evidence type="ECO:0000313" key="2">
    <source>
        <dbReference type="EMBL" id="NSE15844.1"/>
    </source>
</evidence>
<sequence length="63" mass="7716">MMIKEKNLTNAEKKRIESLDKRIEKIQNKIAINRKEYDAMTKELQKLLEERYPERRSEKIKHS</sequence>
<keyword evidence="1" id="KW-0175">Coiled coil</keyword>
<comment type="caution">
    <text evidence="2">The sequence shown here is derived from an EMBL/GenBank/DDBJ whole genome shotgun (WGS) entry which is preliminary data.</text>
</comment>